<dbReference type="Proteomes" id="UP000276133">
    <property type="component" value="Unassembled WGS sequence"/>
</dbReference>
<protein>
    <submittedName>
        <fullName evidence="1">Uncharacterized protein</fullName>
    </submittedName>
</protein>
<dbReference type="EMBL" id="REGN01011817">
    <property type="protein sequence ID" value="RMZ96880.1"/>
    <property type="molecule type" value="Genomic_DNA"/>
</dbReference>
<dbReference type="AlphaFoldDB" id="A0A3M7PDP1"/>
<evidence type="ECO:0000313" key="2">
    <source>
        <dbReference type="Proteomes" id="UP000276133"/>
    </source>
</evidence>
<sequence length="74" mass="8824">MGKLFQYKKFFHYCFSNVCEHFVVENDSAFRIKTFHYFHVCLHRKSISLNQGQTKFLPFQGVIMAVKQFKTPSL</sequence>
<gene>
    <name evidence="1" type="ORF">BpHYR1_041258</name>
</gene>
<comment type="caution">
    <text evidence="1">The sequence shown here is derived from an EMBL/GenBank/DDBJ whole genome shotgun (WGS) entry which is preliminary data.</text>
</comment>
<organism evidence="1 2">
    <name type="scientific">Brachionus plicatilis</name>
    <name type="common">Marine rotifer</name>
    <name type="synonym">Brachionus muelleri</name>
    <dbReference type="NCBI Taxonomy" id="10195"/>
    <lineage>
        <taxon>Eukaryota</taxon>
        <taxon>Metazoa</taxon>
        <taxon>Spiralia</taxon>
        <taxon>Gnathifera</taxon>
        <taxon>Rotifera</taxon>
        <taxon>Eurotatoria</taxon>
        <taxon>Monogononta</taxon>
        <taxon>Pseudotrocha</taxon>
        <taxon>Ploima</taxon>
        <taxon>Brachionidae</taxon>
        <taxon>Brachionus</taxon>
    </lineage>
</organism>
<evidence type="ECO:0000313" key="1">
    <source>
        <dbReference type="EMBL" id="RMZ96880.1"/>
    </source>
</evidence>
<reference evidence="1 2" key="1">
    <citation type="journal article" date="2018" name="Sci. Rep.">
        <title>Genomic signatures of local adaptation to the degree of environmental predictability in rotifers.</title>
        <authorList>
            <person name="Franch-Gras L."/>
            <person name="Hahn C."/>
            <person name="Garcia-Roger E.M."/>
            <person name="Carmona M.J."/>
            <person name="Serra M."/>
            <person name="Gomez A."/>
        </authorList>
    </citation>
    <scope>NUCLEOTIDE SEQUENCE [LARGE SCALE GENOMIC DNA]</scope>
    <source>
        <strain evidence="1">HYR1</strain>
    </source>
</reference>
<keyword evidence="2" id="KW-1185">Reference proteome</keyword>
<name>A0A3M7PDP1_BRAPC</name>
<accession>A0A3M7PDP1</accession>
<proteinExistence type="predicted"/>